<comment type="caution">
    <text evidence="8">The sequence shown here is derived from an EMBL/GenBank/DDBJ whole genome shotgun (WGS) entry which is preliminary data.</text>
</comment>
<dbReference type="AlphaFoldDB" id="V6I823"/>
<comment type="similarity">
    <text evidence="2">Belongs to the methylmalonyl-CoA mutase family.</text>
</comment>
<dbReference type="PROSITE" id="PS51332">
    <property type="entry name" value="B12_BINDING"/>
    <property type="match status" value="1"/>
</dbReference>
<accession>V6I823</accession>
<dbReference type="InterPro" id="IPR006159">
    <property type="entry name" value="Acid_CoA_mut_C"/>
</dbReference>
<evidence type="ECO:0000256" key="6">
    <source>
        <dbReference type="ARBA" id="ARBA00023285"/>
    </source>
</evidence>
<dbReference type="NCBIfam" id="TIGR00640">
    <property type="entry name" value="acid_CoA_mut_C"/>
    <property type="match status" value="1"/>
</dbReference>
<keyword evidence="6" id="KW-0170">Cobalt</keyword>
<dbReference type="CDD" id="cd02071">
    <property type="entry name" value="MM_CoA_mut_B12_BD"/>
    <property type="match status" value="1"/>
</dbReference>
<keyword evidence="4" id="KW-0479">Metal-binding</keyword>
<evidence type="ECO:0000256" key="2">
    <source>
        <dbReference type="ARBA" id="ARBA00008465"/>
    </source>
</evidence>
<dbReference type="Pfam" id="PF01642">
    <property type="entry name" value="MM_CoA_mutase"/>
    <property type="match status" value="1"/>
</dbReference>
<dbReference type="InterPro" id="IPR006098">
    <property type="entry name" value="MMCoA_mutase_a_cat"/>
</dbReference>
<dbReference type="GO" id="GO:0004494">
    <property type="term" value="F:methylmalonyl-CoA mutase activity"/>
    <property type="evidence" value="ECO:0007669"/>
    <property type="project" value="UniProtKB-EC"/>
</dbReference>
<dbReference type="SUPFAM" id="SSF51703">
    <property type="entry name" value="Cobalamin (vitamin B12)-dependent enzymes"/>
    <property type="match status" value="1"/>
</dbReference>
<dbReference type="PANTHER" id="PTHR48101:SF3">
    <property type="entry name" value="COENZYME B12-DEPENDENT MUTASE"/>
    <property type="match status" value="1"/>
</dbReference>
<dbReference type="Gene3D" id="3.20.20.240">
    <property type="entry name" value="Methylmalonyl-CoA mutase"/>
    <property type="match status" value="1"/>
</dbReference>
<dbReference type="Gene3D" id="3.40.50.280">
    <property type="entry name" value="Cobalamin-binding domain"/>
    <property type="match status" value="1"/>
</dbReference>
<evidence type="ECO:0000256" key="4">
    <source>
        <dbReference type="ARBA" id="ARBA00022723"/>
    </source>
</evidence>
<proteinExistence type="inferred from homology"/>
<name>V6I823_9LEPT</name>
<dbReference type="SUPFAM" id="SSF52242">
    <property type="entry name" value="Cobalamin (vitamin B12)-binding domain"/>
    <property type="match status" value="1"/>
</dbReference>
<feature type="domain" description="B12-binding" evidence="7">
    <location>
        <begin position="559"/>
        <end position="687"/>
    </location>
</feature>
<evidence type="ECO:0000256" key="1">
    <source>
        <dbReference type="ARBA" id="ARBA00001922"/>
    </source>
</evidence>
<comment type="cofactor">
    <cofactor evidence="1">
        <name>adenosylcob(III)alamin</name>
        <dbReference type="ChEBI" id="CHEBI:18408"/>
    </cofactor>
</comment>
<keyword evidence="9" id="KW-1185">Reference proteome</keyword>
<gene>
    <name evidence="8" type="ORF">LEP1GSC062_3066</name>
</gene>
<dbReference type="EMBL" id="AHMT02000025">
    <property type="protein sequence ID" value="EQA63019.1"/>
    <property type="molecule type" value="Genomic_DNA"/>
</dbReference>
<evidence type="ECO:0000313" key="9">
    <source>
        <dbReference type="Proteomes" id="UP000018747"/>
    </source>
</evidence>
<dbReference type="STRING" id="100053.GCA_002009845_02028"/>
<reference evidence="8" key="1">
    <citation type="submission" date="2013-05" db="EMBL/GenBank/DDBJ databases">
        <authorList>
            <person name="Harkins D.M."/>
            <person name="Durkin A.S."/>
            <person name="Brinkac L.M."/>
            <person name="Haft D.H."/>
            <person name="Selengut J.D."/>
            <person name="Sanka R."/>
            <person name="DePew J."/>
            <person name="Purushe J."/>
            <person name="Hartskeerl R.A."/>
            <person name="Ahmed A."/>
            <person name="van der Linden H."/>
            <person name="Goris M.G.A."/>
            <person name="Vinetz J.M."/>
            <person name="Sutton G.G."/>
            <person name="Nierman W.C."/>
            <person name="Fouts D.E."/>
        </authorList>
    </citation>
    <scope>NUCLEOTIDE SEQUENCE [LARGE SCALE GENOMIC DNA]</scope>
    <source>
        <strain evidence="8">L 60</strain>
    </source>
</reference>
<dbReference type="EC" id="5.4.99.2" evidence="8"/>
<dbReference type="InterPro" id="IPR006158">
    <property type="entry name" value="Cobalamin-bd"/>
</dbReference>
<dbReference type="GO" id="GO:0046872">
    <property type="term" value="F:metal ion binding"/>
    <property type="evidence" value="ECO:0007669"/>
    <property type="project" value="UniProtKB-KW"/>
</dbReference>
<dbReference type="InterPro" id="IPR036724">
    <property type="entry name" value="Cobalamin-bd_sf"/>
</dbReference>
<dbReference type="Proteomes" id="UP000018747">
    <property type="component" value="Unassembled WGS sequence"/>
</dbReference>
<keyword evidence="5 8" id="KW-0413">Isomerase</keyword>
<protein>
    <submittedName>
        <fullName evidence="8">Methylmalonyl-CoA mutase</fullName>
        <ecNumber evidence="8">5.4.99.2</ecNumber>
    </submittedName>
</protein>
<sequence>MGEILPTHFEVSMRHRIGTKFMENKNHILYDKSGKPSKEPAWIFRTYAGHTNARESNELFRKNLSKGQTGLSIAFDLATQCGYSSDHAIAKPEIGKVGVPINTLEDFRILFNQIPIEEMNTSMTINGTSMYLLSLYVALAQERGVDVSLLQGTTQNDIIKEYLARGTYIFPPAQSIRVIVDMYEYCLKNIPKWNPSNICSYHLQEAGATPVQELAFALATAMAILDAIKERNCFTPDEFEQCVGRISFFVNAGIRFVEEMCKMRAFTEMWDEITKDRYQVKQEKYRRFRYGVQVNSLGLTEEQPENNAWRILIEALGVTMSRDARCRALQLPAWNEALSLPRPWDQQWSLRLQQVLAYETDLLEYPDLFEGSKVVESKVKELKEEAYKEIQKILDMGGAIKAIENGYMKSQLVKSQAERLAKINNNELIIVGKNKWTEGTPSPLMTDQDGGVFKVDPKSAEETLEVLAKVKSTRNANKVKETLSQLETDAKAGKNLMHASIECAKVGISTGEWADVLRSVFGEYRPATGVEGQKLNLETEKVIRVRGKVEAFLKASGSRPKIVVGKPGLDGHSNGAEMIAVSAKHAGFDVIYSGIRLTPEEIVQTAVEENADVIGVSILSGSHQELAEQIFQELKHYKADIPVVFGGIIPPGDFDALLKLGVKAIFTPKDYDLMDVMERIIDIISQTVKAA</sequence>
<organism evidence="8 9">
    <name type="scientific">Leptospira alexanderi serovar Manhao 3 str. L 60</name>
    <dbReference type="NCBI Taxonomy" id="1049759"/>
    <lineage>
        <taxon>Bacteria</taxon>
        <taxon>Pseudomonadati</taxon>
        <taxon>Spirochaetota</taxon>
        <taxon>Spirochaetia</taxon>
        <taxon>Leptospirales</taxon>
        <taxon>Leptospiraceae</taxon>
        <taxon>Leptospira</taxon>
    </lineage>
</organism>
<dbReference type="NCBIfam" id="TIGR00641">
    <property type="entry name" value="acid_CoA_mut_N"/>
    <property type="match status" value="1"/>
</dbReference>
<dbReference type="InterPro" id="IPR006099">
    <property type="entry name" value="MeMalonylCoA_mutase_a/b_cat"/>
</dbReference>
<dbReference type="GO" id="GO:0031419">
    <property type="term" value="F:cobalamin binding"/>
    <property type="evidence" value="ECO:0007669"/>
    <property type="project" value="UniProtKB-KW"/>
</dbReference>
<dbReference type="InterPro" id="IPR016176">
    <property type="entry name" value="Cbl-dep_enz_cat"/>
</dbReference>
<dbReference type="PANTHER" id="PTHR48101">
    <property type="entry name" value="METHYLMALONYL-COA MUTASE, MITOCHONDRIAL-RELATED"/>
    <property type="match status" value="1"/>
</dbReference>
<evidence type="ECO:0000313" key="8">
    <source>
        <dbReference type="EMBL" id="EQA63019.1"/>
    </source>
</evidence>
<evidence type="ECO:0000256" key="5">
    <source>
        <dbReference type="ARBA" id="ARBA00023235"/>
    </source>
</evidence>
<dbReference type="Pfam" id="PF02310">
    <property type="entry name" value="B12-binding"/>
    <property type="match status" value="1"/>
</dbReference>
<evidence type="ECO:0000256" key="3">
    <source>
        <dbReference type="ARBA" id="ARBA00022628"/>
    </source>
</evidence>
<keyword evidence="3" id="KW-0846">Cobalamin</keyword>
<evidence type="ECO:0000259" key="7">
    <source>
        <dbReference type="PROSITE" id="PS51332"/>
    </source>
</evidence>